<accession>A0A8B8NSG9</accession>
<dbReference type="Proteomes" id="UP000827889">
    <property type="component" value="Chromosome 5"/>
</dbReference>
<dbReference type="InterPro" id="IPR013094">
    <property type="entry name" value="AB_hydrolase_3"/>
</dbReference>
<reference evidence="5" key="1">
    <citation type="submission" date="2025-04" db="UniProtKB">
        <authorList>
            <consortium name="RefSeq"/>
        </authorList>
    </citation>
    <scope>IDENTIFICATION</scope>
    <source>
        <tissue evidence="6">Leaf</tissue>
    </source>
</reference>
<feature type="domain" description="Alpha/beta hydrolase fold-3" evidence="3">
    <location>
        <begin position="81"/>
        <end position="307"/>
    </location>
</feature>
<dbReference type="InterPro" id="IPR033140">
    <property type="entry name" value="Lipase_GDXG_put_SER_AS"/>
</dbReference>
<dbReference type="GeneID" id="115737233"/>
<dbReference type="InterPro" id="IPR050466">
    <property type="entry name" value="Carboxylest/Gibb_receptor"/>
</dbReference>
<dbReference type="InterPro" id="IPR029058">
    <property type="entry name" value="AB_hydrolase_fold"/>
</dbReference>
<proteinExistence type="inferred from homology"/>
<dbReference type="PROSITE" id="PS01174">
    <property type="entry name" value="LIPASE_GDXG_SER"/>
    <property type="match status" value="1"/>
</dbReference>
<dbReference type="RefSeq" id="XP_048135778.1">
    <property type="nucleotide sequence ID" value="XM_048279821.1"/>
</dbReference>
<sequence>MTSSEIAHDFSPHLRVYKDGRVERLEGTATVPPSYDRDTGVLSKDVAISASTPSLSARVYIPTATTINHRSGANRRKLPLLVYFHGGAFCLESPFSPMYHNYLNSLASEADAVAVSVHYRRAPEHPLPAAYDDSWIALEWVSSHSGGDGPDKWLSAYADLRKVYVAGDSAGGNIAHHMGLRFGCALKSKTSDWVEGIDLRGIILVQPFFMGNEPLGAERTDHATRSLLVGLWHLACPSATDGCDDPRINPEKDPRLSSMGCARVLIFIAEKDVQREREWLYRDLLAKSGWEGKVEVMEAKGEGHQFHLFNPTSDNAASLMRRFVSFLKENEI</sequence>
<evidence type="ECO:0000256" key="1">
    <source>
        <dbReference type="ARBA" id="ARBA00010515"/>
    </source>
</evidence>
<dbReference type="PANTHER" id="PTHR23024:SF467">
    <property type="entry name" value="CARBOXYLESTERASE 12-RELATED"/>
    <property type="match status" value="1"/>
</dbReference>
<evidence type="ECO:0000256" key="2">
    <source>
        <dbReference type="PROSITE-ProRule" id="PRU10038"/>
    </source>
</evidence>
<dbReference type="KEGG" id="rarg:115737233"/>
<dbReference type="RefSeq" id="XP_030525129.1">
    <property type="nucleotide sequence ID" value="XM_030669269.1"/>
</dbReference>
<keyword evidence="4" id="KW-1185">Reference proteome</keyword>
<dbReference type="SUPFAM" id="SSF53474">
    <property type="entry name" value="alpha/beta-Hydrolases"/>
    <property type="match status" value="1"/>
</dbReference>
<dbReference type="Gene3D" id="3.40.50.1820">
    <property type="entry name" value="alpha/beta hydrolase"/>
    <property type="match status" value="1"/>
</dbReference>
<feature type="active site" evidence="2">
    <location>
        <position position="169"/>
    </location>
</feature>
<protein>
    <submittedName>
        <fullName evidence="5 6">Probable carboxylesterase 12</fullName>
    </submittedName>
</protein>
<evidence type="ECO:0000313" key="5">
    <source>
        <dbReference type="RefSeq" id="XP_030525129.1"/>
    </source>
</evidence>
<evidence type="ECO:0000259" key="3">
    <source>
        <dbReference type="Pfam" id="PF07859"/>
    </source>
</evidence>
<evidence type="ECO:0000313" key="6">
    <source>
        <dbReference type="RefSeq" id="XP_048135778.1"/>
    </source>
</evidence>
<dbReference type="GO" id="GO:0016787">
    <property type="term" value="F:hydrolase activity"/>
    <property type="evidence" value="ECO:0007669"/>
    <property type="project" value="InterPro"/>
</dbReference>
<dbReference type="PANTHER" id="PTHR23024">
    <property type="entry name" value="ARYLACETAMIDE DEACETYLASE"/>
    <property type="match status" value="1"/>
</dbReference>
<dbReference type="OrthoDB" id="408631at2759"/>
<dbReference type="AlphaFoldDB" id="A0A8B8NSG9"/>
<comment type="similarity">
    <text evidence="1">Belongs to the 'GDXG' lipolytic enzyme family.</text>
</comment>
<dbReference type="Pfam" id="PF07859">
    <property type="entry name" value="Abhydrolase_3"/>
    <property type="match status" value="1"/>
</dbReference>
<gene>
    <name evidence="5 6" type="primary">LOC115737233</name>
</gene>
<organism evidence="4 5">
    <name type="scientific">Rhodamnia argentea</name>
    <dbReference type="NCBI Taxonomy" id="178133"/>
    <lineage>
        <taxon>Eukaryota</taxon>
        <taxon>Viridiplantae</taxon>
        <taxon>Streptophyta</taxon>
        <taxon>Embryophyta</taxon>
        <taxon>Tracheophyta</taxon>
        <taxon>Spermatophyta</taxon>
        <taxon>Magnoliopsida</taxon>
        <taxon>eudicotyledons</taxon>
        <taxon>Gunneridae</taxon>
        <taxon>Pentapetalae</taxon>
        <taxon>rosids</taxon>
        <taxon>malvids</taxon>
        <taxon>Myrtales</taxon>
        <taxon>Myrtaceae</taxon>
        <taxon>Myrtoideae</taxon>
        <taxon>Myrteae</taxon>
        <taxon>Australasian group</taxon>
        <taxon>Rhodamnia</taxon>
    </lineage>
</organism>
<evidence type="ECO:0000313" key="4">
    <source>
        <dbReference type="Proteomes" id="UP000827889"/>
    </source>
</evidence>
<name>A0A8B8NSG9_9MYRT</name>